<proteinExistence type="predicted"/>
<dbReference type="GO" id="GO:0004803">
    <property type="term" value="F:transposase activity"/>
    <property type="evidence" value="ECO:0007669"/>
    <property type="project" value="InterPro"/>
</dbReference>
<dbReference type="InterPro" id="IPR053172">
    <property type="entry name" value="Tn903_transposase"/>
</dbReference>
<dbReference type="PANTHER" id="PTHR34631">
    <property type="match status" value="1"/>
</dbReference>
<dbReference type="InterPro" id="IPR025668">
    <property type="entry name" value="Tnp_DDE_dom"/>
</dbReference>
<evidence type="ECO:0000313" key="4">
    <source>
        <dbReference type="EMBL" id="CAA9246894.1"/>
    </source>
</evidence>
<evidence type="ECO:0000259" key="2">
    <source>
        <dbReference type="Pfam" id="PF01609"/>
    </source>
</evidence>
<reference evidence="4" key="1">
    <citation type="submission" date="2020-02" db="EMBL/GenBank/DDBJ databases">
        <authorList>
            <person name="Meier V. D."/>
        </authorList>
    </citation>
    <scope>NUCLEOTIDE SEQUENCE</scope>
    <source>
        <strain evidence="4">AVDCRST_MAG27</strain>
    </source>
</reference>
<feature type="region of interest" description="Disordered" evidence="1">
    <location>
        <begin position="257"/>
        <end position="298"/>
    </location>
</feature>
<dbReference type="Pfam" id="PF01609">
    <property type="entry name" value="DDE_Tnp_1"/>
    <property type="match status" value="1"/>
</dbReference>
<evidence type="ECO:0000259" key="3">
    <source>
        <dbReference type="Pfam" id="PF13737"/>
    </source>
</evidence>
<gene>
    <name evidence="4" type="ORF">AVDCRST_MAG27-1737</name>
</gene>
<protein>
    <submittedName>
        <fullName evidence="4">Mobile element protein</fullName>
    </submittedName>
</protein>
<feature type="compositionally biased region" description="Polar residues" evidence="1">
    <location>
        <begin position="264"/>
        <end position="275"/>
    </location>
</feature>
<dbReference type="Pfam" id="PF13737">
    <property type="entry name" value="DDE_Tnp_1_5"/>
    <property type="match status" value="1"/>
</dbReference>
<evidence type="ECO:0000256" key="1">
    <source>
        <dbReference type="SAM" id="MobiDB-lite"/>
    </source>
</evidence>
<dbReference type="AlphaFoldDB" id="A0A6J4IC51"/>
<dbReference type="GO" id="GO:0003677">
    <property type="term" value="F:DNA binding"/>
    <property type="evidence" value="ECO:0007669"/>
    <property type="project" value="InterPro"/>
</dbReference>
<feature type="domain" description="Transposase DDE" evidence="3">
    <location>
        <begin position="46"/>
        <end position="117"/>
    </location>
</feature>
<feature type="domain" description="Transposase IS4-like" evidence="2">
    <location>
        <begin position="125"/>
        <end position="255"/>
    </location>
</feature>
<accession>A0A6J4IC51</accession>
<name>A0A6J4IC51_9PROT</name>
<organism evidence="4">
    <name type="scientific">uncultured Craurococcus sp</name>
    <dbReference type="NCBI Taxonomy" id="1135998"/>
    <lineage>
        <taxon>Bacteria</taxon>
        <taxon>Pseudomonadati</taxon>
        <taxon>Pseudomonadota</taxon>
        <taxon>Alphaproteobacteria</taxon>
        <taxon>Acetobacterales</taxon>
        <taxon>Acetobacteraceae</taxon>
        <taxon>Craurococcus</taxon>
        <taxon>environmental samples</taxon>
    </lineage>
</organism>
<dbReference type="EMBL" id="CADCTD010000075">
    <property type="protein sequence ID" value="CAA9246894.1"/>
    <property type="molecule type" value="Genomic_DNA"/>
</dbReference>
<dbReference type="PANTHER" id="PTHR34631:SF3">
    <property type="entry name" value="ISSOD12 TRANSPOSASE TNPA_ISSOD12"/>
    <property type="match status" value="1"/>
</dbReference>
<sequence length="298" mass="32152">MPGRVPLHHAGAPLSPFEANADRRHRIPKQRHRVTNWAEYDAALRARGSLTVWFSEEAVAAWRAAPRATQGRQPSFSALAIATTLTLRAVFRLALRRTERLIGSVIALLGLDLPVPRPASGPSGEPVHLLVDSTGLRLHGPGEWLTEKHGTTRRRSWRKLHLATDADTGRIVASALTDKDADDGSQVGPLLEQVDGPVASFTADGAFDRDDVYAEVAARHPDADVIVPPRSSAVPSGTVETAPTRRDRHLRAIAERGRLGWQKASGSRGSWSTTREASRASGCSTKRRAGTSPPALPS</sequence>
<dbReference type="InterPro" id="IPR002559">
    <property type="entry name" value="Transposase_11"/>
</dbReference>
<dbReference type="GO" id="GO:0006313">
    <property type="term" value="P:DNA transposition"/>
    <property type="evidence" value="ECO:0007669"/>
    <property type="project" value="InterPro"/>
</dbReference>